<feature type="domain" description="Alpha-carbonic anhydrase" evidence="7">
    <location>
        <begin position="32"/>
        <end position="266"/>
    </location>
</feature>
<comment type="function">
    <text evidence="6">Reversible hydration of carbon dioxide.</text>
</comment>
<keyword evidence="6" id="KW-0732">Signal</keyword>
<dbReference type="PROSITE" id="PS00162">
    <property type="entry name" value="ALPHA_CA_1"/>
    <property type="match status" value="1"/>
</dbReference>
<evidence type="ECO:0000313" key="9">
    <source>
        <dbReference type="Proteomes" id="UP001318860"/>
    </source>
</evidence>
<evidence type="ECO:0000256" key="1">
    <source>
        <dbReference type="ARBA" id="ARBA00001947"/>
    </source>
</evidence>
<feature type="signal peptide" evidence="6">
    <location>
        <begin position="1"/>
        <end position="25"/>
    </location>
</feature>
<dbReference type="Pfam" id="PF00194">
    <property type="entry name" value="Carb_anhydrase"/>
    <property type="match status" value="1"/>
</dbReference>
<dbReference type="PANTHER" id="PTHR18952:SF208">
    <property type="entry name" value="CARBONIC ANHYDRASE XA-RELATED"/>
    <property type="match status" value="1"/>
</dbReference>
<keyword evidence="9" id="KW-1185">Reference proteome</keyword>
<dbReference type="EMBL" id="JABTTQ020000012">
    <property type="protein sequence ID" value="KAK6144412.1"/>
    <property type="molecule type" value="Genomic_DNA"/>
</dbReference>
<dbReference type="InterPro" id="IPR023561">
    <property type="entry name" value="Carbonic_anhydrase_a-class"/>
</dbReference>
<dbReference type="Gene3D" id="3.10.200.10">
    <property type="entry name" value="Alpha carbonic anhydrase"/>
    <property type="match status" value="1"/>
</dbReference>
<comment type="similarity">
    <text evidence="6">Belongs to the alpha-carbonic anhydrase family.</text>
</comment>
<evidence type="ECO:0000313" key="8">
    <source>
        <dbReference type="EMBL" id="KAK6144412.1"/>
    </source>
</evidence>
<protein>
    <recommendedName>
        <fullName evidence="2 6">Carbonic anhydrase</fullName>
        <ecNumber evidence="2 6">4.2.1.1</ecNumber>
    </recommendedName>
</protein>
<sequence length="272" mass="31720">MIMKLTTFFKYFFFILVLVACVAKAQEVDDEREFSYEEDSENGPAHWGEIHPEWRACNSGSMQSPIDMVNERVKIVSHLGLLDRTYWPSNATLINRGHDMMLRWPGGAGHIQINRTQYHLRQSHWHSPSEHTINGRRFDMEIHLVHQSNDNRTAVIVILYKIGRPDSFLSMMKRNLEAVVDTRDVEKVVGFIDPELIKFGSRKYYRYIGSLTTPPCTENVIWTIVRKVRTVSREQVELIRDAVHDDSEANARPIQPINGRKVELYRPNDREN</sequence>
<dbReference type="SUPFAM" id="SSF51069">
    <property type="entry name" value="Carbonic anhydrase"/>
    <property type="match status" value="1"/>
</dbReference>
<gene>
    <name evidence="8" type="ORF">DH2020_021232</name>
</gene>
<dbReference type="PROSITE" id="PS51257">
    <property type="entry name" value="PROKAR_LIPOPROTEIN"/>
    <property type="match status" value="1"/>
</dbReference>
<keyword evidence="3 6" id="KW-0479">Metal-binding</keyword>
<evidence type="ECO:0000256" key="6">
    <source>
        <dbReference type="RuleBase" id="RU367011"/>
    </source>
</evidence>
<feature type="chain" id="PRO_5044978661" description="Carbonic anhydrase" evidence="6">
    <location>
        <begin position="26"/>
        <end position="272"/>
    </location>
</feature>
<dbReference type="Proteomes" id="UP001318860">
    <property type="component" value="Unassembled WGS sequence"/>
</dbReference>
<evidence type="ECO:0000256" key="5">
    <source>
        <dbReference type="ARBA" id="ARBA00023239"/>
    </source>
</evidence>
<dbReference type="InterPro" id="IPR036398">
    <property type="entry name" value="CA_dom_sf"/>
</dbReference>
<keyword evidence="5 6" id="KW-0456">Lyase</keyword>
<dbReference type="SMART" id="SM01057">
    <property type="entry name" value="Carb_anhydrase"/>
    <property type="match status" value="1"/>
</dbReference>
<reference evidence="8 9" key="1">
    <citation type="journal article" date="2021" name="Comput. Struct. Biotechnol. J.">
        <title>De novo genome assembly of the potent medicinal plant Rehmannia glutinosa using nanopore technology.</title>
        <authorList>
            <person name="Ma L."/>
            <person name="Dong C."/>
            <person name="Song C."/>
            <person name="Wang X."/>
            <person name="Zheng X."/>
            <person name="Niu Y."/>
            <person name="Chen S."/>
            <person name="Feng W."/>
        </authorList>
    </citation>
    <scope>NUCLEOTIDE SEQUENCE [LARGE SCALE GENOMIC DNA]</scope>
    <source>
        <strain evidence="8">DH-2019</strain>
    </source>
</reference>
<proteinExistence type="inferred from homology"/>
<dbReference type="PROSITE" id="PS51144">
    <property type="entry name" value="ALPHA_CA_2"/>
    <property type="match status" value="1"/>
</dbReference>
<name>A0ABR0WAH0_REHGL</name>
<keyword evidence="4 6" id="KW-0862">Zinc</keyword>
<accession>A0ABR0WAH0</accession>
<evidence type="ECO:0000259" key="7">
    <source>
        <dbReference type="PROSITE" id="PS51144"/>
    </source>
</evidence>
<dbReference type="InterPro" id="IPR001148">
    <property type="entry name" value="CA_dom"/>
</dbReference>
<dbReference type="CDD" id="cd03124">
    <property type="entry name" value="alpha_CA_prokaryotic_like"/>
    <property type="match status" value="1"/>
</dbReference>
<dbReference type="EC" id="4.2.1.1" evidence="2 6"/>
<comment type="caution">
    <text evidence="8">The sequence shown here is derived from an EMBL/GenBank/DDBJ whole genome shotgun (WGS) entry which is preliminary data.</text>
</comment>
<dbReference type="InterPro" id="IPR041891">
    <property type="entry name" value="Alpha_CA_prokaryot-like"/>
</dbReference>
<comment type="cofactor">
    <cofactor evidence="1 6">
        <name>Zn(2+)</name>
        <dbReference type="ChEBI" id="CHEBI:29105"/>
    </cofactor>
</comment>
<evidence type="ECO:0000256" key="2">
    <source>
        <dbReference type="ARBA" id="ARBA00012925"/>
    </source>
</evidence>
<comment type="catalytic activity">
    <reaction evidence="6">
        <text>hydrogencarbonate + H(+) = CO2 + H2O</text>
        <dbReference type="Rhea" id="RHEA:10748"/>
        <dbReference type="ChEBI" id="CHEBI:15377"/>
        <dbReference type="ChEBI" id="CHEBI:15378"/>
        <dbReference type="ChEBI" id="CHEBI:16526"/>
        <dbReference type="ChEBI" id="CHEBI:17544"/>
        <dbReference type="EC" id="4.2.1.1"/>
    </reaction>
</comment>
<evidence type="ECO:0000256" key="3">
    <source>
        <dbReference type="ARBA" id="ARBA00022723"/>
    </source>
</evidence>
<dbReference type="InterPro" id="IPR018338">
    <property type="entry name" value="Carbonic_anhydrase_a-class_CS"/>
</dbReference>
<evidence type="ECO:0000256" key="4">
    <source>
        <dbReference type="ARBA" id="ARBA00022833"/>
    </source>
</evidence>
<dbReference type="PANTHER" id="PTHR18952">
    <property type="entry name" value="CARBONIC ANHYDRASE"/>
    <property type="match status" value="1"/>
</dbReference>
<organism evidence="8 9">
    <name type="scientific">Rehmannia glutinosa</name>
    <name type="common">Chinese foxglove</name>
    <dbReference type="NCBI Taxonomy" id="99300"/>
    <lineage>
        <taxon>Eukaryota</taxon>
        <taxon>Viridiplantae</taxon>
        <taxon>Streptophyta</taxon>
        <taxon>Embryophyta</taxon>
        <taxon>Tracheophyta</taxon>
        <taxon>Spermatophyta</taxon>
        <taxon>Magnoliopsida</taxon>
        <taxon>eudicotyledons</taxon>
        <taxon>Gunneridae</taxon>
        <taxon>Pentapetalae</taxon>
        <taxon>asterids</taxon>
        <taxon>lamiids</taxon>
        <taxon>Lamiales</taxon>
        <taxon>Orobanchaceae</taxon>
        <taxon>Rehmannieae</taxon>
        <taxon>Rehmannia</taxon>
    </lineage>
</organism>